<dbReference type="FunFam" id="4.10.1000.10:FF:000035">
    <property type="entry name" value="CCCH zinc finger protein, variant"/>
    <property type="match status" value="1"/>
</dbReference>
<proteinExistence type="predicted"/>
<dbReference type="EMBL" id="ML119670">
    <property type="protein sequence ID" value="RPA82642.1"/>
    <property type="molecule type" value="Genomic_DNA"/>
</dbReference>
<protein>
    <recommendedName>
        <fullName evidence="7">C3H1-type domain-containing protein</fullName>
    </recommendedName>
</protein>
<accession>A0A3N4I994</accession>
<feature type="compositionally biased region" description="Acidic residues" evidence="6">
    <location>
        <begin position="414"/>
        <end position="446"/>
    </location>
</feature>
<keyword evidence="9" id="KW-1185">Reference proteome</keyword>
<evidence type="ECO:0000313" key="9">
    <source>
        <dbReference type="Proteomes" id="UP000275078"/>
    </source>
</evidence>
<feature type="domain" description="C3H1-type" evidence="7">
    <location>
        <begin position="346"/>
        <end position="374"/>
    </location>
</feature>
<dbReference type="SMART" id="SM00356">
    <property type="entry name" value="ZnF_C3H1"/>
    <property type="match status" value="4"/>
</dbReference>
<dbReference type="InterPro" id="IPR036855">
    <property type="entry name" value="Znf_CCCH_sf"/>
</dbReference>
<dbReference type="SUPFAM" id="SSF90229">
    <property type="entry name" value="CCCH zinc finger"/>
    <property type="match status" value="1"/>
</dbReference>
<dbReference type="GO" id="GO:0005634">
    <property type="term" value="C:nucleus"/>
    <property type="evidence" value="ECO:0007669"/>
    <property type="project" value="TreeGrafter"/>
</dbReference>
<dbReference type="InterPro" id="IPR000571">
    <property type="entry name" value="Znf_CCCH"/>
</dbReference>
<feature type="domain" description="C3H1-type" evidence="7">
    <location>
        <begin position="324"/>
        <end position="345"/>
    </location>
</feature>
<name>A0A3N4I994_ASCIM</name>
<keyword evidence="4 5" id="KW-0862">Zinc</keyword>
<keyword evidence="2" id="KW-0677">Repeat</keyword>
<dbReference type="AlphaFoldDB" id="A0A3N4I994"/>
<feature type="zinc finger region" description="C3H1-type" evidence="5">
    <location>
        <begin position="346"/>
        <end position="374"/>
    </location>
</feature>
<evidence type="ECO:0000256" key="3">
    <source>
        <dbReference type="ARBA" id="ARBA00022771"/>
    </source>
</evidence>
<dbReference type="Proteomes" id="UP000275078">
    <property type="component" value="Unassembled WGS sequence"/>
</dbReference>
<feature type="region of interest" description="Disordered" evidence="6">
    <location>
        <begin position="402"/>
        <end position="468"/>
    </location>
</feature>
<feature type="zinc finger region" description="C3H1-type" evidence="5">
    <location>
        <begin position="265"/>
        <end position="292"/>
    </location>
</feature>
<dbReference type="Gene3D" id="4.10.1000.10">
    <property type="entry name" value="Zinc finger, CCCH-type"/>
    <property type="match status" value="2"/>
</dbReference>
<evidence type="ECO:0000313" key="8">
    <source>
        <dbReference type="EMBL" id="RPA82642.1"/>
    </source>
</evidence>
<dbReference type="Pfam" id="PF00642">
    <property type="entry name" value="zf-CCCH"/>
    <property type="match status" value="1"/>
</dbReference>
<feature type="zinc finger region" description="C3H1-type" evidence="5">
    <location>
        <begin position="296"/>
        <end position="318"/>
    </location>
</feature>
<feature type="compositionally biased region" description="Low complexity" evidence="6">
    <location>
        <begin position="45"/>
        <end position="69"/>
    </location>
</feature>
<dbReference type="PANTHER" id="PTHR46156">
    <property type="entry name" value="CCCH ZINGC FINGER"/>
    <property type="match status" value="1"/>
</dbReference>
<feature type="zinc finger region" description="C3H1-type" evidence="5">
    <location>
        <begin position="324"/>
        <end position="345"/>
    </location>
</feature>
<dbReference type="FunFam" id="4.10.1000.10:FF:000022">
    <property type="entry name" value="Zinc finger CCCH domain-containing protein 7"/>
    <property type="match status" value="1"/>
</dbReference>
<dbReference type="PANTHER" id="PTHR46156:SF1">
    <property type="entry name" value="ZINC FINGER CCCH DOMAIN-CONTAINING PROTEIN 3"/>
    <property type="match status" value="1"/>
</dbReference>
<dbReference type="PROSITE" id="PS50103">
    <property type="entry name" value="ZF_C3H1"/>
    <property type="match status" value="4"/>
</dbReference>
<organism evidence="8 9">
    <name type="scientific">Ascobolus immersus RN42</name>
    <dbReference type="NCBI Taxonomy" id="1160509"/>
    <lineage>
        <taxon>Eukaryota</taxon>
        <taxon>Fungi</taxon>
        <taxon>Dikarya</taxon>
        <taxon>Ascomycota</taxon>
        <taxon>Pezizomycotina</taxon>
        <taxon>Pezizomycetes</taxon>
        <taxon>Pezizales</taxon>
        <taxon>Ascobolaceae</taxon>
        <taxon>Ascobolus</taxon>
    </lineage>
</organism>
<feature type="domain" description="C3H1-type" evidence="7">
    <location>
        <begin position="265"/>
        <end position="292"/>
    </location>
</feature>
<dbReference type="OrthoDB" id="410307at2759"/>
<feature type="domain" description="C3H1-type" evidence="7">
    <location>
        <begin position="296"/>
        <end position="318"/>
    </location>
</feature>
<dbReference type="GO" id="GO:0008270">
    <property type="term" value="F:zinc ion binding"/>
    <property type="evidence" value="ECO:0007669"/>
    <property type="project" value="UniProtKB-KW"/>
</dbReference>
<keyword evidence="3 5" id="KW-0863">Zinc-finger</keyword>
<dbReference type="STRING" id="1160509.A0A3N4I994"/>
<feature type="compositionally biased region" description="Polar residues" evidence="6">
    <location>
        <begin position="459"/>
        <end position="468"/>
    </location>
</feature>
<sequence length="468" mass="52378">MSDENAKLMLKISQLAGQINRHKNQEAGQGQAPYAYPPSSRGYPYSRGASRGRSTYRGGYRGSHPYSRGGYRGRGGYAPTVHRNRTLILNNDSDDASMDDGTEAGEKWIAKTDRHMQLINASVYEREAEARKKAIELSKALKLKKREQFEKAKLAHYMQRASSTHGHPGYPKAPEGTATAQHQLTIDGIRYLMTNNGGKLVKLSGENFLPCHQMRPYLTRADDKNAPTPKKVTVAGVTFIRSKGGNLWRVGHIKMKKGALPHRHKLAKRCKYFTATGKCKHGNTCPYTHDPTKVAICPLFMQGKCEEGDACDLSHEPNAHRVSACRFFLQGGCTNDKCLYTHIRVSPTAPVCREFATEGYCDKGEDCDKRHVHECPDFDEFGSCERKGCKLPHIERAGRRRAAAAAAKRRENSEDGEEDDDMFSSDEERDDEDDVDSDGLEDDEPEYIAPLTDMKNEDVQNNLDFIAL</sequence>
<evidence type="ECO:0000259" key="7">
    <source>
        <dbReference type="PROSITE" id="PS50103"/>
    </source>
</evidence>
<keyword evidence="1 5" id="KW-0479">Metal-binding</keyword>
<gene>
    <name evidence="8" type="ORF">BJ508DRAFT_224766</name>
</gene>
<evidence type="ECO:0000256" key="2">
    <source>
        <dbReference type="ARBA" id="ARBA00022737"/>
    </source>
</evidence>
<evidence type="ECO:0000256" key="4">
    <source>
        <dbReference type="ARBA" id="ARBA00022833"/>
    </source>
</evidence>
<reference evidence="8 9" key="1">
    <citation type="journal article" date="2018" name="Nat. Ecol. Evol.">
        <title>Pezizomycetes genomes reveal the molecular basis of ectomycorrhizal truffle lifestyle.</title>
        <authorList>
            <person name="Murat C."/>
            <person name="Payen T."/>
            <person name="Noel B."/>
            <person name="Kuo A."/>
            <person name="Morin E."/>
            <person name="Chen J."/>
            <person name="Kohler A."/>
            <person name="Krizsan K."/>
            <person name="Balestrini R."/>
            <person name="Da Silva C."/>
            <person name="Montanini B."/>
            <person name="Hainaut M."/>
            <person name="Levati E."/>
            <person name="Barry K.W."/>
            <person name="Belfiori B."/>
            <person name="Cichocki N."/>
            <person name="Clum A."/>
            <person name="Dockter R.B."/>
            <person name="Fauchery L."/>
            <person name="Guy J."/>
            <person name="Iotti M."/>
            <person name="Le Tacon F."/>
            <person name="Lindquist E.A."/>
            <person name="Lipzen A."/>
            <person name="Malagnac F."/>
            <person name="Mello A."/>
            <person name="Molinier V."/>
            <person name="Miyauchi S."/>
            <person name="Poulain J."/>
            <person name="Riccioni C."/>
            <person name="Rubini A."/>
            <person name="Sitrit Y."/>
            <person name="Splivallo R."/>
            <person name="Traeger S."/>
            <person name="Wang M."/>
            <person name="Zifcakova L."/>
            <person name="Wipf D."/>
            <person name="Zambonelli A."/>
            <person name="Paolocci F."/>
            <person name="Nowrousian M."/>
            <person name="Ottonello S."/>
            <person name="Baldrian P."/>
            <person name="Spatafora J.W."/>
            <person name="Henrissat B."/>
            <person name="Nagy L.G."/>
            <person name="Aury J.M."/>
            <person name="Wincker P."/>
            <person name="Grigoriev I.V."/>
            <person name="Bonfante P."/>
            <person name="Martin F.M."/>
        </authorList>
    </citation>
    <scope>NUCLEOTIDE SEQUENCE [LARGE SCALE GENOMIC DNA]</scope>
    <source>
        <strain evidence="8 9">RN42</strain>
    </source>
</reference>
<evidence type="ECO:0000256" key="6">
    <source>
        <dbReference type="SAM" id="MobiDB-lite"/>
    </source>
</evidence>
<feature type="region of interest" description="Disordered" evidence="6">
    <location>
        <begin position="23"/>
        <end position="74"/>
    </location>
</feature>
<evidence type="ECO:0000256" key="1">
    <source>
        <dbReference type="ARBA" id="ARBA00022723"/>
    </source>
</evidence>
<evidence type="ECO:0000256" key="5">
    <source>
        <dbReference type="PROSITE-ProRule" id="PRU00723"/>
    </source>
</evidence>